<dbReference type="InterPro" id="IPR036388">
    <property type="entry name" value="WH-like_DNA-bd_sf"/>
</dbReference>
<dbReference type="SUPFAM" id="SSF46894">
    <property type="entry name" value="C-terminal effector domain of the bipartite response regulators"/>
    <property type="match status" value="1"/>
</dbReference>
<keyword evidence="1" id="KW-0805">Transcription regulation</keyword>
<dbReference type="Gene3D" id="1.10.10.10">
    <property type="entry name" value="Winged helix-like DNA-binding domain superfamily/Winged helix DNA-binding domain"/>
    <property type="match status" value="1"/>
</dbReference>
<reference evidence="5 6" key="1">
    <citation type="submission" date="2021-04" db="EMBL/GenBank/DDBJ databases">
        <title>Draft genome sequence of Paenibacillus cisolokensis, LC2-13A.</title>
        <authorList>
            <person name="Uke A."/>
            <person name="Chhe C."/>
            <person name="Baramee S."/>
            <person name="Kosugi A."/>
        </authorList>
    </citation>
    <scope>NUCLEOTIDE SEQUENCE [LARGE SCALE GENOMIC DNA]</scope>
    <source>
        <strain evidence="5 6">LC2-13A</strain>
    </source>
</reference>
<comment type="caution">
    <text evidence="5">The sequence shown here is derived from an EMBL/GenBank/DDBJ whole genome shotgun (WGS) entry which is preliminary data.</text>
</comment>
<proteinExistence type="predicted"/>
<feature type="compositionally biased region" description="Basic and acidic residues" evidence="3">
    <location>
        <begin position="55"/>
        <end position="74"/>
    </location>
</feature>
<protein>
    <recommendedName>
        <fullName evidence="4">HTH luxR-type domain-containing protein</fullName>
    </recommendedName>
</protein>
<sequence>MEGDQARGSGLFLQREILQCLESGHSVSDMNKMLFLSPFTIRNYISEIYAKTRSRQSDRSDYDRKGKGLDRPKT</sequence>
<name>A0ABQ4N6L9_9BACL</name>
<keyword evidence="2" id="KW-0804">Transcription</keyword>
<evidence type="ECO:0000259" key="4">
    <source>
        <dbReference type="Pfam" id="PF00196"/>
    </source>
</evidence>
<gene>
    <name evidence="5" type="ORF">PACILC2_24320</name>
</gene>
<evidence type="ECO:0000256" key="2">
    <source>
        <dbReference type="ARBA" id="ARBA00023163"/>
    </source>
</evidence>
<feature type="region of interest" description="Disordered" evidence="3">
    <location>
        <begin position="52"/>
        <end position="74"/>
    </location>
</feature>
<evidence type="ECO:0000256" key="1">
    <source>
        <dbReference type="ARBA" id="ARBA00023015"/>
    </source>
</evidence>
<accession>A0ABQ4N6L9</accession>
<dbReference type="Proteomes" id="UP000680304">
    <property type="component" value="Unassembled WGS sequence"/>
</dbReference>
<evidence type="ECO:0000256" key="3">
    <source>
        <dbReference type="SAM" id="MobiDB-lite"/>
    </source>
</evidence>
<organism evidence="5 6">
    <name type="scientific">Paenibacillus cisolokensis</name>
    <dbReference type="NCBI Taxonomy" id="1658519"/>
    <lineage>
        <taxon>Bacteria</taxon>
        <taxon>Bacillati</taxon>
        <taxon>Bacillota</taxon>
        <taxon>Bacilli</taxon>
        <taxon>Bacillales</taxon>
        <taxon>Paenibacillaceae</taxon>
        <taxon>Paenibacillus</taxon>
    </lineage>
</organism>
<dbReference type="InterPro" id="IPR000792">
    <property type="entry name" value="Tscrpt_reg_LuxR_C"/>
</dbReference>
<dbReference type="InterPro" id="IPR016032">
    <property type="entry name" value="Sig_transdc_resp-reg_C-effctor"/>
</dbReference>
<evidence type="ECO:0000313" key="5">
    <source>
        <dbReference type="EMBL" id="GIQ63864.1"/>
    </source>
</evidence>
<dbReference type="Pfam" id="PF00196">
    <property type="entry name" value="GerE"/>
    <property type="match status" value="1"/>
</dbReference>
<feature type="domain" description="HTH luxR-type" evidence="4">
    <location>
        <begin position="14"/>
        <end position="51"/>
    </location>
</feature>
<evidence type="ECO:0000313" key="6">
    <source>
        <dbReference type="Proteomes" id="UP000680304"/>
    </source>
</evidence>
<keyword evidence="6" id="KW-1185">Reference proteome</keyword>
<dbReference type="EMBL" id="BOVJ01000073">
    <property type="protein sequence ID" value="GIQ63864.1"/>
    <property type="molecule type" value="Genomic_DNA"/>
</dbReference>